<gene>
    <name evidence="2" type="ORF">EYF80_052828</name>
</gene>
<sequence length="274" mass="29950">MGVAVLFTPLYQRRRNSAPILKAPGDLGGGRAELGQAEDGQVLVVQAAVLHDEPLHLLHHRQHPRLALIGPALLSEYEHWTKALLSAHEHWLKLVPSVVGSPGEAKERRALSRSSLRSFLPGEHRAVTGEPTAASAPRGPERTSDSQVHLLRVAVLPEISAQLEDRDRRSLRDLAEYGHGSLVAADKAEKKLQGGGSTESERRPGSPSRAAGVRTSGAMEASVRQPMGSRVTQPLKTHSEPSTLNFKESKSSKKMKKKMKKKKKKKKKTNETNL</sequence>
<protein>
    <submittedName>
        <fullName evidence="2">Uncharacterized protein</fullName>
    </submittedName>
</protein>
<keyword evidence="3" id="KW-1185">Reference proteome</keyword>
<proteinExistence type="predicted"/>
<dbReference type="Proteomes" id="UP000314294">
    <property type="component" value="Unassembled WGS sequence"/>
</dbReference>
<comment type="caution">
    <text evidence="2">The sequence shown here is derived from an EMBL/GenBank/DDBJ whole genome shotgun (WGS) entry which is preliminary data.</text>
</comment>
<evidence type="ECO:0000313" key="2">
    <source>
        <dbReference type="EMBL" id="TNN36998.1"/>
    </source>
</evidence>
<name>A0A4Z2F782_9TELE</name>
<dbReference type="AlphaFoldDB" id="A0A4Z2F782"/>
<dbReference type="EMBL" id="SRLO01001545">
    <property type="protein sequence ID" value="TNN36998.1"/>
    <property type="molecule type" value="Genomic_DNA"/>
</dbReference>
<evidence type="ECO:0000313" key="3">
    <source>
        <dbReference type="Proteomes" id="UP000314294"/>
    </source>
</evidence>
<feature type="region of interest" description="Disordered" evidence="1">
    <location>
        <begin position="185"/>
        <end position="274"/>
    </location>
</feature>
<reference evidence="2 3" key="1">
    <citation type="submission" date="2019-03" db="EMBL/GenBank/DDBJ databases">
        <title>First draft genome of Liparis tanakae, snailfish: a comprehensive survey of snailfish specific genes.</title>
        <authorList>
            <person name="Kim W."/>
            <person name="Song I."/>
            <person name="Jeong J.-H."/>
            <person name="Kim D."/>
            <person name="Kim S."/>
            <person name="Ryu S."/>
            <person name="Song J.Y."/>
            <person name="Lee S.K."/>
        </authorList>
    </citation>
    <scope>NUCLEOTIDE SEQUENCE [LARGE SCALE GENOMIC DNA]</scope>
    <source>
        <tissue evidence="2">Muscle</tissue>
    </source>
</reference>
<accession>A0A4Z2F782</accession>
<feature type="compositionally biased region" description="Polar residues" evidence="1">
    <location>
        <begin position="230"/>
        <end position="246"/>
    </location>
</feature>
<evidence type="ECO:0000256" key="1">
    <source>
        <dbReference type="SAM" id="MobiDB-lite"/>
    </source>
</evidence>
<feature type="region of interest" description="Disordered" evidence="1">
    <location>
        <begin position="121"/>
        <end position="147"/>
    </location>
</feature>
<organism evidence="2 3">
    <name type="scientific">Liparis tanakae</name>
    <name type="common">Tanaka's snailfish</name>
    <dbReference type="NCBI Taxonomy" id="230148"/>
    <lineage>
        <taxon>Eukaryota</taxon>
        <taxon>Metazoa</taxon>
        <taxon>Chordata</taxon>
        <taxon>Craniata</taxon>
        <taxon>Vertebrata</taxon>
        <taxon>Euteleostomi</taxon>
        <taxon>Actinopterygii</taxon>
        <taxon>Neopterygii</taxon>
        <taxon>Teleostei</taxon>
        <taxon>Neoteleostei</taxon>
        <taxon>Acanthomorphata</taxon>
        <taxon>Eupercaria</taxon>
        <taxon>Perciformes</taxon>
        <taxon>Cottioidei</taxon>
        <taxon>Cottales</taxon>
        <taxon>Liparidae</taxon>
        <taxon>Liparis</taxon>
    </lineage>
</organism>
<feature type="compositionally biased region" description="Basic residues" evidence="1">
    <location>
        <begin position="252"/>
        <end position="268"/>
    </location>
</feature>